<dbReference type="AlphaFoldDB" id="A0A8J3Y735"/>
<protein>
    <recommendedName>
        <fullName evidence="5">Copper amine oxidase</fullName>
    </recommendedName>
</protein>
<comment type="caution">
    <text evidence="3">The sequence shown here is derived from an EMBL/GenBank/DDBJ whole genome shotgun (WGS) entry which is preliminary data.</text>
</comment>
<keyword evidence="4" id="KW-1185">Reference proteome</keyword>
<evidence type="ECO:0008006" key="5">
    <source>
        <dbReference type="Google" id="ProtNLM"/>
    </source>
</evidence>
<reference evidence="3" key="1">
    <citation type="submission" date="2021-01" db="EMBL/GenBank/DDBJ databases">
        <title>Whole genome shotgun sequence of Spirilliplanes yamanashiensis NBRC 15828.</title>
        <authorList>
            <person name="Komaki H."/>
            <person name="Tamura T."/>
        </authorList>
    </citation>
    <scope>NUCLEOTIDE SEQUENCE</scope>
    <source>
        <strain evidence="3">NBRC 15828</strain>
    </source>
</reference>
<name>A0A8J3Y735_9ACTN</name>
<evidence type="ECO:0000256" key="2">
    <source>
        <dbReference type="SAM" id="SignalP"/>
    </source>
</evidence>
<proteinExistence type="predicted"/>
<keyword evidence="2" id="KW-0732">Signal</keyword>
<dbReference type="RefSeq" id="WP_203938281.1">
    <property type="nucleotide sequence ID" value="NZ_BAAAGJ010000005.1"/>
</dbReference>
<evidence type="ECO:0000256" key="1">
    <source>
        <dbReference type="SAM" id="MobiDB-lite"/>
    </source>
</evidence>
<feature type="signal peptide" evidence="2">
    <location>
        <begin position="1"/>
        <end position="29"/>
    </location>
</feature>
<organism evidence="3 4">
    <name type="scientific">Spirilliplanes yamanashiensis</name>
    <dbReference type="NCBI Taxonomy" id="42233"/>
    <lineage>
        <taxon>Bacteria</taxon>
        <taxon>Bacillati</taxon>
        <taxon>Actinomycetota</taxon>
        <taxon>Actinomycetes</taxon>
        <taxon>Micromonosporales</taxon>
        <taxon>Micromonosporaceae</taxon>
        <taxon>Spirilliplanes</taxon>
    </lineage>
</organism>
<evidence type="ECO:0000313" key="4">
    <source>
        <dbReference type="Proteomes" id="UP000652013"/>
    </source>
</evidence>
<dbReference type="Proteomes" id="UP000652013">
    <property type="component" value="Unassembled WGS sequence"/>
</dbReference>
<sequence length="441" mass="46277">MRGTRWRRLAIVPLTVAVLLPTGSAPAPAHRPAARAPTAPAGPADHAGHAAPAGGPAGGPALPAGRAGAKPAAEQALRLQALLGQHSTLATGFMRGRLRGDDDFVQAADAALGRNTQAMTALVGDMFGAAAGQQFEPLWRDHVVALFGYAGAVAEQDDAARDAARKNLTDFELRLGTFFAGASGGRLSPADARTAVLQHVDHLLEQADAYAEQDFARADRTYREAYRHTYDMGGVLAGALLPPADAATLREPIWQLRAQLGKLLAEHVFLVVDVTRAAATDAPDFTAAAELVDDNTRALATAMDSLFGADAAGRFQTLWASHVDQLVAYAAAGEDRAKRDLARANLRAFEGRLASFLEGATERRLTTAGLTQALVAHDDMLLRHADAFAERDYSTAHTVAYETYDHMSEVARQLADAFGATVAAGLPVGGAQTGHGGMAGR</sequence>
<evidence type="ECO:0000313" key="3">
    <source>
        <dbReference type="EMBL" id="GIJ03018.1"/>
    </source>
</evidence>
<dbReference type="EMBL" id="BOOY01000016">
    <property type="protein sequence ID" value="GIJ03018.1"/>
    <property type="molecule type" value="Genomic_DNA"/>
</dbReference>
<feature type="chain" id="PRO_5038735258" description="Copper amine oxidase" evidence="2">
    <location>
        <begin position="30"/>
        <end position="441"/>
    </location>
</feature>
<accession>A0A8J3Y735</accession>
<feature type="region of interest" description="Disordered" evidence="1">
    <location>
        <begin position="25"/>
        <end position="70"/>
    </location>
</feature>
<gene>
    <name evidence="3" type="ORF">Sya03_23700</name>
</gene>